<keyword evidence="2" id="KW-1185">Reference proteome</keyword>
<evidence type="ECO:0000313" key="1">
    <source>
        <dbReference type="EMBL" id="KIW13315.1"/>
    </source>
</evidence>
<accession>A0A0D2B3Q6</accession>
<dbReference type="VEuPathDB" id="FungiDB:PV08_08503"/>
<dbReference type="Proteomes" id="UP000053328">
    <property type="component" value="Unassembled WGS sequence"/>
</dbReference>
<sequence>MFQDEQVKQAILDYGACGDALFHMRKFVQELFTVISLKVEEVTVSVQGRKRKLLCYNRKHGQSRYTEISNTLCSLTGGPPAGNGLGDERVFSHHMFVAALKGKCEGVVIDLANAQYGHFDTILPVSRYFPERVRKVTSIQPIGTYDETFGSLLNEPNSLYFEKVQFGALRLHSLLRAWLAEKNLTLTGLVTLDKESFQTKLAVLREYASRGVRATVKKSLESGDLMNRLKQVDTLEEEARLTRRRLDWLKASGITIDMMQPQNRSWVGW</sequence>
<gene>
    <name evidence="1" type="ORF">PV08_08503</name>
</gene>
<dbReference type="AlphaFoldDB" id="A0A0D2B3Q6"/>
<dbReference type="STRING" id="91928.A0A0D2B3Q6"/>
<proteinExistence type="predicted"/>
<organism evidence="1 2">
    <name type="scientific">Exophiala spinifera</name>
    <dbReference type="NCBI Taxonomy" id="91928"/>
    <lineage>
        <taxon>Eukaryota</taxon>
        <taxon>Fungi</taxon>
        <taxon>Dikarya</taxon>
        <taxon>Ascomycota</taxon>
        <taxon>Pezizomycotina</taxon>
        <taxon>Eurotiomycetes</taxon>
        <taxon>Chaetothyriomycetidae</taxon>
        <taxon>Chaetothyriales</taxon>
        <taxon>Herpotrichiellaceae</taxon>
        <taxon>Exophiala</taxon>
    </lineage>
</organism>
<protein>
    <submittedName>
        <fullName evidence="1">Uncharacterized protein</fullName>
    </submittedName>
</protein>
<evidence type="ECO:0000313" key="2">
    <source>
        <dbReference type="Proteomes" id="UP000053328"/>
    </source>
</evidence>
<dbReference type="OrthoDB" id="4118430at2759"/>
<name>A0A0D2B3Q6_9EURO</name>
<dbReference type="RefSeq" id="XP_016233531.1">
    <property type="nucleotide sequence ID" value="XM_016382828.1"/>
</dbReference>
<reference evidence="1 2" key="1">
    <citation type="submission" date="2015-01" db="EMBL/GenBank/DDBJ databases">
        <title>The Genome Sequence of Exophiala spinifera CBS89968.</title>
        <authorList>
            <consortium name="The Broad Institute Genomics Platform"/>
            <person name="Cuomo C."/>
            <person name="de Hoog S."/>
            <person name="Gorbushina A."/>
            <person name="Stielow B."/>
            <person name="Teixiera M."/>
            <person name="Abouelleil A."/>
            <person name="Chapman S.B."/>
            <person name="Priest M."/>
            <person name="Young S.K."/>
            <person name="Wortman J."/>
            <person name="Nusbaum C."/>
            <person name="Birren B."/>
        </authorList>
    </citation>
    <scope>NUCLEOTIDE SEQUENCE [LARGE SCALE GENOMIC DNA]</scope>
    <source>
        <strain evidence="1 2">CBS 89968</strain>
    </source>
</reference>
<dbReference type="HOGENOM" id="CLU_059033_0_0_1"/>
<dbReference type="EMBL" id="KN847497">
    <property type="protein sequence ID" value="KIW13315.1"/>
    <property type="molecule type" value="Genomic_DNA"/>
</dbReference>
<dbReference type="GeneID" id="27335586"/>